<keyword evidence="2" id="KW-1185">Reference proteome</keyword>
<accession>A0A2C8FDR8</accession>
<sequence>MTIVRNSATVPDPSVPNGDSEMAAVLKNSTAIDDVISAANADIAAKGDMKKADNLAGLANTSTAQTNLGISAFAKTLLDDADAAAARATMGLVIGTAVEAADSTILKDADIGVTVQGYDADTVIAPGGVLPALDGGNLTGIDVNIPHAPQSIVQANMGTRPTGWSAFGMDVPTESLTFFGGIVTVQTGLQVAYAYQGNVNLSELLSVSGTVDLSAQLDGTYYIYADLDANGLFTGFNFSAIPQNVGFDRIDLGSDLYNPATLVMVNSSDIPIRRVYIGEANVLASNVTDVTSYSLGTQVRLPVNGGTDVVANTEYAETKTYPGPVEAVAEIYSPTISKWVRTFDDHAESSASFFGTRVRTIDNKFIYIKTARNFISVATEDGTTLTTGKCRIVVKRSY</sequence>
<proteinExistence type="predicted"/>
<protein>
    <submittedName>
        <fullName evidence="1">Uncharacterized protein</fullName>
    </submittedName>
</protein>
<reference evidence="2" key="1">
    <citation type="submission" date="2017-09" db="EMBL/GenBank/DDBJ databases">
        <authorList>
            <person name="Regsiter A."/>
            <person name="William W."/>
        </authorList>
    </citation>
    <scope>NUCLEOTIDE SEQUENCE [LARGE SCALE GENOMIC DNA]</scope>
    <source>
        <strain evidence="2">500-1</strain>
    </source>
</reference>
<dbReference type="AlphaFoldDB" id="A0A2C8FDR8"/>
<dbReference type="Proteomes" id="UP000219215">
    <property type="component" value="Chromosome DPRO"/>
</dbReference>
<dbReference type="RefSeq" id="WP_097013344.1">
    <property type="nucleotide sequence ID" value="NZ_LT907975.1"/>
</dbReference>
<organism evidence="1 2">
    <name type="scientific">Pseudodesulfovibrio profundus</name>
    <dbReference type="NCBI Taxonomy" id="57320"/>
    <lineage>
        <taxon>Bacteria</taxon>
        <taxon>Pseudomonadati</taxon>
        <taxon>Thermodesulfobacteriota</taxon>
        <taxon>Desulfovibrionia</taxon>
        <taxon>Desulfovibrionales</taxon>
        <taxon>Desulfovibrionaceae</taxon>
    </lineage>
</organism>
<dbReference type="EMBL" id="LT907975">
    <property type="protein sequence ID" value="SOB60648.1"/>
    <property type="molecule type" value="Genomic_DNA"/>
</dbReference>
<gene>
    <name evidence="1" type="ORF">DPRO_3731</name>
</gene>
<dbReference type="KEGG" id="pprf:DPRO_3731"/>
<evidence type="ECO:0000313" key="2">
    <source>
        <dbReference type="Proteomes" id="UP000219215"/>
    </source>
</evidence>
<name>A0A2C8FDR8_9BACT</name>
<evidence type="ECO:0000313" key="1">
    <source>
        <dbReference type="EMBL" id="SOB60648.1"/>
    </source>
</evidence>